<gene>
    <name evidence="1" type="ORF">ACFSKU_20865</name>
</gene>
<accession>A0ABW4X2Y5</accession>
<dbReference type="RefSeq" id="WP_229961311.1">
    <property type="nucleotide sequence ID" value="NZ_JAJJWI010000011.1"/>
</dbReference>
<proteinExistence type="predicted"/>
<organism evidence="1 2">
    <name type="scientific">Pontibacter silvestris</name>
    <dbReference type="NCBI Taxonomy" id="2305183"/>
    <lineage>
        <taxon>Bacteria</taxon>
        <taxon>Pseudomonadati</taxon>
        <taxon>Bacteroidota</taxon>
        <taxon>Cytophagia</taxon>
        <taxon>Cytophagales</taxon>
        <taxon>Hymenobacteraceae</taxon>
        <taxon>Pontibacter</taxon>
    </lineage>
</organism>
<evidence type="ECO:0000313" key="1">
    <source>
        <dbReference type="EMBL" id="MFD2069348.1"/>
    </source>
</evidence>
<evidence type="ECO:0000313" key="2">
    <source>
        <dbReference type="Proteomes" id="UP001597369"/>
    </source>
</evidence>
<name>A0ABW4X2Y5_9BACT</name>
<sequence>MQNLYMQRGFPNSYSLPLLCLLNDYRVCSCKRCSSRAIGAGSRLLHKELEQGATKTYRQFERSSNWWKEMAASL</sequence>
<reference evidence="2" key="1">
    <citation type="journal article" date="2019" name="Int. J. Syst. Evol. Microbiol.">
        <title>The Global Catalogue of Microorganisms (GCM) 10K type strain sequencing project: providing services to taxonomists for standard genome sequencing and annotation.</title>
        <authorList>
            <consortium name="The Broad Institute Genomics Platform"/>
            <consortium name="The Broad Institute Genome Sequencing Center for Infectious Disease"/>
            <person name="Wu L."/>
            <person name="Ma J."/>
        </authorList>
    </citation>
    <scope>NUCLEOTIDE SEQUENCE [LARGE SCALE GENOMIC DNA]</scope>
    <source>
        <strain evidence="2">JCM 16545</strain>
    </source>
</reference>
<protein>
    <submittedName>
        <fullName evidence="1">Uncharacterized protein</fullName>
    </submittedName>
</protein>
<comment type="caution">
    <text evidence="1">The sequence shown here is derived from an EMBL/GenBank/DDBJ whole genome shotgun (WGS) entry which is preliminary data.</text>
</comment>
<dbReference type="EMBL" id="JBHUHV010000059">
    <property type="protein sequence ID" value="MFD2069348.1"/>
    <property type="molecule type" value="Genomic_DNA"/>
</dbReference>
<dbReference type="Proteomes" id="UP001597369">
    <property type="component" value="Unassembled WGS sequence"/>
</dbReference>
<keyword evidence="2" id="KW-1185">Reference proteome</keyword>